<dbReference type="Gene3D" id="3.90.550.20">
    <property type="match status" value="1"/>
</dbReference>
<dbReference type="RefSeq" id="WP_013548481.1">
    <property type="nucleotide sequence ID" value="NC_014933.1"/>
</dbReference>
<dbReference type="PATRIC" id="fig|693979.3.peg.3100"/>
<organism evidence="2 3">
    <name type="scientific">Bacteroides helcogenes (strain ATCC 35417 / DSM 20613 / JCM 6297 / CCUG 15421 / P 36-108)</name>
    <dbReference type="NCBI Taxonomy" id="693979"/>
    <lineage>
        <taxon>Bacteria</taxon>
        <taxon>Pseudomonadati</taxon>
        <taxon>Bacteroidota</taxon>
        <taxon>Bacteroidia</taxon>
        <taxon>Bacteroidales</taxon>
        <taxon>Bacteroidaceae</taxon>
        <taxon>Bacteroides</taxon>
    </lineage>
</organism>
<dbReference type="PANTHER" id="PTHR32385">
    <property type="entry name" value="MANNOSYL PHOSPHORYLINOSITOL CERAMIDE SYNTHASE"/>
    <property type="match status" value="1"/>
</dbReference>
<protein>
    <submittedName>
        <fullName evidence="2">Glycosyltransferase sugar-binding region containing DXD motif</fullName>
    </submittedName>
</protein>
<evidence type="ECO:0000313" key="2">
    <source>
        <dbReference type="EMBL" id="ADV44894.1"/>
    </source>
</evidence>
<dbReference type="SUPFAM" id="SSF53448">
    <property type="entry name" value="Nucleotide-diphospho-sugar transferases"/>
    <property type="match status" value="1"/>
</dbReference>
<dbReference type="STRING" id="693979.Bache_2960"/>
<name>E6SPD7_BACT6</name>
<dbReference type="OrthoDB" id="9802987at2"/>
<dbReference type="GO" id="GO:0016020">
    <property type="term" value="C:membrane"/>
    <property type="evidence" value="ECO:0007669"/>
    <property type="project" value="GOC"/>
</dbReference>
<dbReference type="eggNOG" id="COG3774">
    <property type="taxonomic scope" value="Bacteria"/>
</dbReference>
<dbReference type="Proteomes" id="UP000008630">
    <property type="component" value="Chromosome"/>
</dbReference>
<evidence type="ECO:0000313" key="3">
    <source>
        <dbReference type="Proteomes" id="UP000008630"/>
    </source>
</evidence>
<sequence length="252" mass="29376">MIQKVIHFCWLSDEPFPPLIKKCIDTWEKILPDYEIIHWDTKRFDIDKVTWVKEAFSAKKYAFAADYIRFYALYHYGGIYLDSDVEMLKSFNSLLNNKTFIGYENVSGLLEPAIIGAEKGASWCKKMMNYYESRHFNAMGMKVAPLIISELFAEEITDYPSTPVRKPTLIAGGDILLCPPEYFSPIKIDADKNYKKTSKDTISNLRLNPNTYCIHRFNGSWVTPWRKWVYDLVDKTIGAQTIRKMIDVLHIR</sequence>
<dbReference type="InterPro" id="IPR029044">
    <property type="entry name" value="Nucleotide-diphossugar_trans"/>
</dbReference>
<dbReference type="GO" id="GO:0000030">
    <property type="term" value="F:mannosyltransferase activity"/>
    <property type="evidence" value="ECO:0007669"/>
    <property type="project" value="TreeGrafter"/>
</dbReference>
<gene>
    <name evidence="2" type="ordered locus">Bache_2960</name>
</gene>
<dbReference type="Pfam" id="PF04488">
    <property type="entry name" value="Gly_transf_sug"/>
    <property type="match status" value="1"/>
</dbReference>
<reference key="1">
    <citation type="submission" date="2010-11" db="EMBL/GenBank/DDBJ databases">
        <title>The complete genome of Bacteroides helcogenes P 36-108.</title>
        <authorList>
            <consortium name="US DOE Joint Genome Institute (JGI-PGF)"/>
            <person name="Lucas S."/>
            <person name="Copeland A."/>
            <person name="Lapidus A."/>
            <person name="Bruce D."/>
            <person name="Goodwin L."/>
            <person name="Pitluck S."/>
            <person name="Kyrpides N."/>
            <person name="Mavromatis K."/>
            <person name="Ivanova N."/>
            <person name="Zeytun A."/>
            <person name="Brettin T."/>
            <person name="Detter J.C."/>
            <person name="Tapia R."/>
            <person name="Han C."/>
            <person name="Land M."/>
            <person name="Hauser L."/>
            <person name="Markowitz V."/>
            <person name="Cheng J.-F."/>
            <person name="Hugenholtz P."/>
            <person name="Woyke T."/>
            <person name="Wu D."/>
            <person name="Gronow S."/>
            <person name="Wellnitz S."/>
            <person name="Brambilla E."/>
            <person name="Klenk H.-P."/>
            <person name="Eisen J.A."/>
        </authorList>
    </citation>
    <scope>NUCLEOTIDE SEQUENCE</scope>
    <source>
        <strain>P 36-108</strain>
    </source>
</reference>
<keyword evidence="1" id="KW-0808">Transferase</keyword>
<dbReference type="InterPro" id="IPR007577">
    <property type="entry name" value="GlycoTrfase_DXD_sugar-bd_CS"/>
</dbReference>
<dbReference type="EMBL" id="CP002352">
    <property type="protein sequence ID" value="ADV44894.1"/>
    <property type="molecule type" value="Genomic_DNA"/>
</dbReference>
<accession>E6SPD7</accession>
<reference evidence="2 3" key="2">
    <citation type="journal article" date="2011" name="Stand. Genomic Sci.">
        <title>Complete genome sequence of Bacteroides helcogenes type strain (P 36-108).</title>
        <authorList>
            <person name="Pati A."/>
            <person name="Gronow S."/>
            <person name="Zeytun A."/>
            <person name="Lapidus A."/>
            <person name="Nolan M."/>
            <person name="Hammon N."/>
            <person name="Deshpande S."/>
            <person name="Cheng J.F."/>
            <person name="Tapia R."/>
            <person name="Han C."/>
            <person name="Goodwin L."/>
            <person name="Pitluck S."/>
            <person name="Liolios K."/>
            <person name="Pagani I."/>
            <person name="Ivanova N."/>
            <person name="Mavromatis K."/>
            <person name="Chen A."/>
            <person name="Palaniappan K."/>
            <person name="Land M."/>
            <person name="Hauser L."/>
            <person name="Chang Y.J."/>
            <person name="Jeffries C.D."/>
            <person name="Detter J.C."/>
            <person name="Brambilla E."/>
            <person name="Rohde M."/>
            <person name="Goker M."/>
            <person name="Woyke T."/>
            <person name="Bristow J."/>
            <person name="Eisen J.A."/>
            <person name="Markowitz V."/>
            <person name="Hugenholtz P."/>
            <person name="Kyrpides N.C."/>
            <person name="Klenk H.P."/>
            <person name="Lucas S."/>
        </authorList>
    </citation>
    <scope>NUCLEOTIDE SEQUENCE [LARGE SCALE GENOMIC DNA]</scope>
    <source>
        <strain evidence="3">ATCC 35417 / DSM 20613 / JCM 6297 / CCUG 15421 / P 36-108</strain>
    </source>
</reference>
<evidence type="ECO:0000256" key="1">
    <source>
        <dbReference type="ARBA" id="ARBA00022679"/>
    </source>
</evidence>
<dbReference type="PANTHER" id="PTHR32385:SF15">
    <property type="entry name" value="INOSITOL PHOSPHOCERAMIDE MANNOSYLTRANSFERASE 1"/>
    <property type="match status" value="1"/>
</dbReference>
<dbReference type="InterPro" id="IPR051706">
    <property type="entry name" value="Glycosyltransferase_domain"/>
</dbReference>
<dbReference type="KEGG" id="bhl:Bache_2960"/>
<dbReference type="GO" id="GO:0051999">
    <property type="term" value="P:mannosyl-inositol phosphorylceramide biosynthetic process"/>
    <property type="evidence" value="ECO:0007669"/>
    <property type="project" value="TreeGrafter"/>
</dbReference>
<dbReference type="AlphaFoldDB" id="E6SPD7"/>
<proteinExistence type="predicted"/>
<keyword evidence="3" id="KW-1185">Reference proteome</keyword>
<dbReference type="HOGENOM" id="CLU_073547_2_0_10"/>